<name>A0A4R1PQS1_9FIRM</name>
<keyword evidence="3" id="KW-1185">Reference proteome</keyword>
<feature type="domain" description="YgjP-like metallopeptidase" evidence="1">
    <location>
        <begin position="22"/>
        <end position="230"/>
    </location>
</feature>
<dbReference type="PANTHER" id="PTHR30399:SF1">
    <property type="entry name" value="UTP PYROPHOSPHATASE"/>
    <property type="match status" value="1"/>
</dbReference>
<dbReference type="OrthoDB" id="9811177at2"/>
<sequence>MKSVMIYGSPVPYEIARVKKRKTIQIAFTPEGLLKVKIPYAVTEGEAEKILLSKANWIHKQRQRLADLSDNPTNGNFAPDALLLYLGQEYRLKLIAADKDQVFIQGETLVVQCSVPPAALPEAAQKLLLNWYIDQARTALVSRTRYWAQRIGVSPLRITIRDQKTRWGSCSTRGSLNYSWRLIMAPSPVLDYLVIHELCHMKVANHSSTFWRLVANYTVDYNSHRRWLKDNGRLLMRLFTRQ</sequence>
<dbReference type="PANTHER" id="PTHR30399">
    <property type="entry name" value="UNCHARACTERIZED PROTEIN YGJP"/>
    <property type="match status" value="1"/>
</dbReference>
<dbReference type="AlphaFoldDB" id="A0A4R1PQS1"/>
<dbReference type="CDD" id="cd07344">
    <property type="entry name" value="M48_yhfN_like"/>
    <property type="match status" value="1"/>
</dbReference>
<dbReference type="RefSeq" id="WP_132082967.1">
    <property type="nucleotide sequence ID" value="NZ_DAMAKO010000016.1"/>
</dbReference>
<evidence type="ECO:0000313" key="3">
    <source>
        <dbReference type="Proteomes" id="UP000295063"/>
    </source>
</evidence>
<protein>
    <recommendedName>
        <fullName evidence="1">YgjP-like metallopeptidase domain-containing protein</fullName>
    </recommendedName>
</protein>
<dbReference type="InterPro" id="IPR002725">
    <property type="entry name" value="YgjP-like_metallopeptidase"/>
</dbReference>
<dbReference type="Gene3D" id="3.30.2010.10">
    <property type="entry name" value="Metalloproteases ('zincins'), catalytic domain"/>
    <property type="match status" value="1"/>
</dbReference>
<dbReference type="Proteomes" id="UP000295063">
    <property type="component" value="Unassembled WGS sequence"/>
</dbReference>
<comment type="caution">
    <text evidence="2">The sequence shown here is derived from an EMBL/GenBank/DDBJ whole genome shotgun (WGS) entry which is preliminary data.</text>
</comment>
<evidence type="ECO:0000313" key="2">
    <source>
        <dbReference type="EMBL" id="TCL33931.1"/>
    </source>
</evidence>
<organism evidence="2 3">
    <name type="scientific">Anaerospora hongkongensis</name>
    <dbReference type="NCBI Taxonomy" id="244830"/>
    <lineage>
        <taxon>Bacteria</taxon>
        <taxon>Bacillati</taxon>
        <taxon>Bacillota</taxon>
        <taxon>Negativicutes</taxon>
        <taxon>Selenomonadales</taxon>
        <taxon>Sporomusaceae</taxon>
        <taxon>Anaerospora</taxon>
    </lineage>
</organism>
<reference evidence="2 3" key="1">
    <citation type="submission" date="2019-03" db="EMBL/GenBank/DDBJ databases">
        <title>Genomic Encyclopedia of Type Strains, Phase IV (KMG-IV): sequencing the most valuable type-strain genomes for metagenomic binning, comparative biology and taxonomic classification.</title>
        <authorList>
            <person name="Goeker M."/>
        </authorList>
    </citation>
    <scope>NUCLEOTIDE SEQUENCE [LARGE SCALE GENOMIC DNA]</scope>
    <source>
        <strain evidence="2 3">DSM 15969</strain>
    </source>
</reference>
<accession>A0A4R1PQS1</accession>
<proteinExistence type="predicted"/>
<dbReference type="EMBL" id="SLUI01000016">
    <property type="protein sequence ID" value="TCL33931.1"/>
    <property type="molecule type" value="Genomic_DNA"/>
</dbReference>
<dbReference type="Pfam" id="PF01863">
    <property type="entry name" value="YgjP-like"/>
    <property type="match status" value="1"/>
</dbReference>
<evidence type="ECO:0000259" key="1">
    <source>
        <dbReference type="Pfam" id="PF01863"/>
    </source>
</evidence>
<gene>
    <name evidence="2" type="ORF">EV210_11633</name>
</gene>
<dbReference type="InterPro" id="IPR053136">
    <property type="entry name" value="UTP_pyrophosphatase-like"/>
</dbReference>